<sequence length="134" mass="16322">MFFIGEKGVEQTIQFAIENWWITDYAAFERQGITEFAIQAVEPTCVMQIDFKNQMLLLEDFPKLERYYRMIYQRAYAALQMRTKYLYDFSKEEFYHHFNNHFPEFTRRIPQHLLASYLNMTPEYLSEIKSKLQS</sequence>
<gene>
    <name evidence="1" type="ORF">GCM10023173_07180</name>
</gene>
<dbReference type="EMBL" id="BAABGR010000006">
    <property type="protein sequence ID" value="GAA4512693.1"/>
    <property type="molecule type" value="Genomic_DNA"/>
</dbReference>
<reference evidence="2" key="1">
    <citation type="journal article" date="2019" name="Int. J. Syst. Evol. Microbiol.">
        <title>The Global Catalogue of Microorganisms (GCM) 10K type strain sequencing project: providing services to taxonomists for standard genome sequencing and annotation.</title>
        <authorList>
            <consortium name="The Broad Institute Genomics Platform"/>
            <consortium name="The Broad Institute Genome Sequencing Center for Infectious Disease"/>
            <person name="Wu L."/>
            <person name="Ma J."/>
        </authorList>
    </citation>
    <scope>NUCLEOTIDE SEQUENCE [LARGE SCALE GENOMIC DNA]</scope>
    <source>
        <strain evidence="2">JCM 17858</strain>
    </source>
</reference>
<protein>
    <recommendedName>
        <fullName evidence="3">Cyclic nucleotide-binding domain</fullName>
    </recommendedName>
</protein>
<comment type="caution">
    <text evidence="1">The sequence shown here is derived from an EMBL/GenBank/DDBJ whole genome shotgun (WGS) entry which is preliminary data.</text>
</comment>
<dbReference type="InterPro" id="IPR014710">
    <property type="entry name" value="RmlC-like_jellyroll"/>
</dbReference>
<organism evidence="1 2">
    <name type="scientific">Sphingobacterium thermophilum</name>
    <dbReference type="NCBI Taxonomy" id="768534"/>
    <lineage>
        <taxon>Bacteria</taxon>
        <taxon>Pseudomonadati</taxon>
        <taxon>Bacteroidota</taxon>
        <taxon>Sphingobacteriia</taxon>
        <taxon>Sphingobacteriales</taxon>
        <taxon>Sphingobacteriaceae</taxon>
        <taxon>Sphingobacterium</taxon>
    </lineage>
</organism>
<dbReference type="Proteomes" id="UP001500394">
    <property type="component" value="Unassembled WGS sequence"/>
</dbReference>
<dbReference type="InterPro" id="IPR018490">
    <property type="entry name" value="cNMP-bd_dom_sf"/>
</dbReference>
<name>A0ABP8QXQ0_9SPHI</name>
<keyword evidence="2" id="KW-1185">Reference proteome</keyword>
<evidence type="ECO:0000313" key="1">
    <source>
        <dbReference type="EMBL" id="GAA4512693.1"/>
    </source>
</evidence>
<proteinExistence type="predicted"/>
<dbReference type="Gene3D" id="2.60.120.10">
    <property type="entry name" value="Jelly Rolls"/>
    <property type="match status" value="1"/>
</dbReference>
<evidence type="ECO:0000313" key="2">
    <source>
        <dbReference type="Proteomes" id="UP001500394"/>
    </source>
</evidence>
<accession>A0ABP8QXQ0</accession>
<evidence type="ECO:0008006" key="3">
    <source>
        <dbReference type="Google" id="ProtNLM"/>
    </source>
</evidence>
<dbReference type="SUPFAM" id="SSF51206">
    <property type="entry name" value="cAMP-binding domain-like"/>
    <property type="match status" value="1"/>
</dbReference>